<evidence type="ECO:0000313" key="1">
    <source>
        <dbReference type="EMBL" id="KRY54731.1"/>
    </source>
</evidence>
<protein>
    <submittedName>
        <fullName evidence="1">Uncharacterized protein</fullName>
    </submittedName>
</protein>
<keyword evidence="2" id="KW-1185">Reference proteome</keyword>
<organism evidence="1 2">
    <name type="scientific">Trichinella britovi</name>
    <name type="common">Parasitic roundworm</name>
    <dbReference type="NCBI Taxonomy" id="45882"/>
    <lineage>
        <taxon>Eukaryota</taxon>
        <taxon>Metazoa</taxon>
        <taxon>Ecdysozoa</taxon>
        <taxon>Nematoda</taxon>
        <taxon>Enoplea</taxon>
        <taxon>Dorylaimia</taxon>
        <taxon>Trichinellida</taxon>
        <taxon>Trichinellidae</taxon>
        <taxon>Trichinella</taxon>
    </lineage>
</organism>
<dbReference type="Proteomes" id="UP000054653">
    <property type="component" value="Unassembled WGS sequence"/>
</dbReference>
<sequence length="62" mass="7037">MKHACDQILSSFDCVAKRFKKAFDTCIVQLSKFTRFDQWTTIEQQDGGAFVLPSLQQSSFAS</sequence>
<dbReference type="EMBL" id="JYDI01000065">
    <property type="protein sequence ID" value="KRY54731.1"/>
    <property type="molecule type" value="Genomic_DNA"/>
</dbReference>
<comment type="caution">
    <text evidence="1">The sequence shown here is derived from an EMBL/GenBank/DDBJ whole genome shotgun (WGS) entry which is preliminary data.</text>
</comment>
<dbReference type="AlphaFoldDB" id="A0A0V1CZT2"/>
<gene>
    <name evidence="1" type="ORF">T03_13086</name>
</gene>
<name>A0A0V1CZT2_TRIBR</name>
<accession>A0A0V1CZT2</accession>
<reference evidence="1 2" key="1">
    <citation type="submission" date="2015-01" db="EMBL/GenBank/DDBJ databases">
        <title>Evolution of Trichinella species and genotypes.</title>
        <authorList>
            <person name="Korhonen P.K."/>
            <person name="Edoardo P."/>
            <person name="Giuseppe L.R."/>
            <person name="Gasser R.B."/>
        </authorList>
    </citation>
    <scope>NUCLEOTIDE SEQUENCE [LARGE SCALE GENOMIC DNA]</scope>
    <source>
        <strain evidence="1">ISS120</strain>
    </source>
</reference>
<evidence type="ECO:0000313" key="2">
    <source>
        <dbReference type="Proteomes" id="UP000054653"/>
    </source>
</evidence>
<proteinExistence type="predicted"/>